<name>A0A5C3LR82_9AGAR</name>
<feature type="compositionally biased region" description="Basic and acidic residues" evidence="1">
    <location>
        <begin position="67"/>
        <end position="88"/>
    </location>
</feature>
<dbReference type="EMBL" id="ML213631">
    <property type="protein sequence ID" value="TFK34506.1"/>
    <property type="molecule type" value="Genomic_DNA"/>
</dbReference>
<dbReference type="AlphaFoldDB" id="A0A5C3LR82"/>
<evidence type="ECO:0000313" key="3">
    <source>
        <dbReference type="Proteomes" id="UP000308652"/>
    </source>
</evidence>
<feature type="region of interest" description="Disordered" evidence="1">
    <location>
        <begin position="132"/>
        <end position="217"/>
    </location>
</feature>
<dbReference type="OrthoDB" id="3267892at2759"/>
<gene>
    <name evidence="2" type="ORF">BDQ12DRAFT_689712</name>
</gene>
<dbReference type="Proteomes" id="UP000308652">
    <property type="component" value="Unassembled WGS sequence"/>
</dbReference>
<evidence type="ECO:0000313" key="2">
    <source>
        <dbReference type="EMBL" id="TFK34506.1"/>
    </source>
</evidence>
<feature type="compositionally biased region" description="Low complexity" evidence="1">
    <location>
        <begin position="145"/>
        <end position="168"/>
    </location>
</feature>
<reference evidence="2 3" key="1">
    <citation type="journal article" date="2019" name="Nat. Ecol. Evol.">
        <title>Megaphylogeny resolves global patterns of mushroom evolution.</title>
        <authorList>
            <person name="Varga T."/>
            <person name="Krizsan K."/>
            <person name="Foldi C."/>
            <person name="Dima B."/>
            <person name="Sanchez-Garcia M."/>
            <person name="Sanchez-Ramirez S."/>
            <person name="Szollosi G.J."/>
            <person name="Szarkandi J.G."/>
            <person name="Papp V."/>
            <person name="Albert L."/>
            <person name="Andreopoulos W."/>
            <person name="Angelini C."/>
            <person name="Antonin V."/>
            <person name="Barry K.W."/>
            <person name="Bougher N.L."/>
            <person name="Buchanan P."/>
            <person name="Buyck B."/>
            <person name="Bense V."/>
            <person name="Catcheside P."/>
            <person name="Chovatia M."/>
            <person name="Cooper J."/>
            <person name="Damon W."/>
            <person name="Desjardin D."/>
            <person name="Finy P."/>
            <person name="Geml J."/>
            <person name="Haridas S."/>
            <person name="Hughes K."/>
            <person name="Justo A."/>
            <person name="Karasinski D."/>
            <person name="Kautmanova I."/>
            <person name="Kiss B."/>
            <person name="Kocsube S."/>
            <person name="Kotiranta H."/>
            <person name="LaButti K.M."/>
            <person name="Lechner B.E."/>
            <person name="Liimatainen K."/>
            <person name="Lipzen A."/>
            <person name="Lukacs Z."/>
            <person name="Mihaltcheva S."/>
            <person name="Morgado L.N."/>
            <person name="Niskanen T."/>
            <person name="Noordeloos M.E."/>
            <person name="Ohm R.A."/>
            <person name="Ortiz-Santana B."/>
            <person name="Ovrebo C."/>
            <person name="Racz N."/>
            <person name="Riley R."/>
            <person name="Savchenko A."/>
            <person name="Shiryaev A."/>
            <person name="Soop K."/>
            <person name="Spirin V."/>
            <person name="Szebenyi C."/>
            <person name="Tomsovsky M."/>
            <person name="Tulloss R.E."/>
            <person name="Uehling J."/>
            <person name="Grigoriev I.V."/>
            <person name="Vagvolgyi C."/>
            <person name="Papp T."/>
            <person name="Martin F.M."/>
            <person name="Miettinen O."/>
            <person name="Hibbett D.S."/>
            <person name="Nagy L.G."/>
        </authorList>
    </citation>
    <scope>NUCLEOTIDE SEQUENCE [LARGE SCALE GENOMIC DNA]</scope>
    <source>
        <strain evidence="2 3">CBS 166.37</strain>
    </source>
</reference>
<accession>A0A5C3LR82</accession>
<feature type="region of interest" description="Disordered" evidence="1">
    <location>
        <begin position="51"/>
        <end position="119"/>
    </location>
</feature>
<feature type="compositionally biased region" description="Low complexity" evidence="1">
    <location>
        <begin position="102"/>
        <end position="119"/>
    </location>
</feature>
<sequence length="251" mass="27687">MTVHLPFSAMIHKHAPKRRRTATTVMAGQFDERPLRDVLTSLLNGVGPYKEVERDEEARRIRKKEKKERDRERKKAKAEAKARQKELIGDTLHAMPMNGSFPSASAPPQTQTATASTSSFWKARPTIHIATMQRSVSVTPPPSASPGIAPSTPGSTPGPSISSSTSRTSSKRPRTPDDDEYFHSQSRTLSAPLPVRRKRPAVKKGWKGWVEGSPPPSQKLINLDAVPVLQERRTRSGKNFDAIGVGKDGWV</sequence>
<keyword evidence="3" id="KW-1185">Reference proteome</keyword>
<protein>
    <submittedName>
        <fullName evidence="2">Uncharacterized protein</fullName>
    </submittedName>
</protein>
<feature type="compositionally biased region" description="Basic residues" evidence="1">
    <location>
        <begin position="195"/>
        <end position="206"/>
    </location>
</feature>
<evidence type="ECO:0000256" key="1">
    <source>
        <dbReference type="SAM" id="MobiDB-lite"/>
    </source>
</evidence>
<organism evidence="2 3">
    <name type="scientific">Crucibulum laeve</name>
    <dbReference type="NCBI Taxonomy" id="68775"/>
    <lineage>
        <taxon>Eukaryota</taxon>
        <taxon>Fungi</taxon>
        <taxon>Dikarya</taxon>
        <taxon>Basidiomycota</taxon>
        <taxon>Agaricomycotina</taxon>
        <taxon>Agaricomycetes</taxon>
        <taxon>Agaricomycetidae</taxon>
        <taxon>Agaricales</taxon>
        <taxon>Agaricineae</taxon>
        <taxon>Nidulariaceae</taxon>
        <taxon>Crucibulum</taxon>
    </lineage>
</organism>
<proteinExistence type="predicted"/>